<gene>
    <name evidence="1" type="ORF">SAMN04488040_1266</name>
</gene>
<evidence type="ECO:0000313" key="1">
    <source>
        <dbReference type="EMBL" id="SFS64470.1"/>
    </source>
</evidence>
<protein>
    <submittedName>
        <fullName evidence="1">Uncharacterized protein</fullName>
    </submittedName>
</protein>
<keyword evidence="2" id="KW-1185">Reference proteome</keyword>
<proteinExistence type="predicted"/>
<organism evidence="1 2">
    <name type="scientific">Sulfitobacter marinus</name>
    <dbReference type="NCBI Taxonomy" id="394264"/>
    <lineage>
        <taxon>Bacteria</taxon>
        <taxon>Pseudomonadati</taxon>
        <taxon>Pseudomonadota</taxon>
        <taxon>Alphaproteobacteria</taxon>
        <taxon>Rhodobacterales</taxon>
        <taxon>Roseobacteraceae</taxon>
        <taxon>Sulfitobacter</taxon>
    </lineage>
</organism>
<name>A0A1I6RIP7_9RHOB</name>
<dbReference type="RefSeq" id="WP_281247840.1">
    <property type="nucleotide sequence ID" value="NZ_FPAJ01000002.1"/>
</dbReference>
<dbReference type="EMBL" id="FPAJ01000002">
    <property type="protein sequence ID" value="SFS64470.1"/>
    <property type="molecule type" value="Genomic_DNA"/>
</dbReference>
<dbReference type="Proteomes" id="UP000199239">
    <property type="component" value="Unassembled WGS sequence"/>
</dbReference>
<accession>A0A1I6RIP7</accession>
<evidence type="ECO:0000313" key="2">
    <source>
        <dbReference type="Proteomes" id="UP000199239"/>
    </source>
</evidence>
<sequence length="42" mass="4805">MIEATTNRAARNAMEEAHRARARATLEFWGWLFGSADKPRKS</sequence>
<dbReference type="AlphaFoldDB" id="A0A1I6RIP7"/>
<reference evidence="2" key="1">
    <citation type="submission" date="2016-10" db="EMBL/GenBank/DDBJ databases">
        <authorList>
            <person name="Varghese N."/>
            <person name="Submissions S."/>
        </authorList>
    </citation>
    <scope>NUCLEOTIDE SEQUENCE [LARGE SCALE GENOMIC DNA]</scope>
    <source>
        <strain evidence="2">DSM 23422</strain>
    </source>
</reference>
<dbReference type="STRING" id="394264.SAMN04488040_1266"/>